<dbReference type="GO" id="GO:0005930">
    <property type="term" value="C:axoneme"/>
    <property type="evidence" value="ECO:0007669"/>
    <property type="project" value="UniProtKB-SubCell"/>
</dbReference>
<dbReference type="Gene3D" id="1.10.287.2620">
    <property type="match status" value="1"/>
</dbReference>
<evidence type="ECO:0000256" key="19">
    <source>
        <dbReference type="SAM" id="MobiDB-lite"/>
    </source>
</evidence>
<dbReference type="GO" id="GO:0005509">
    <property type="term" value="F:calcium ion binding"/>
    <property type="evidence" value="ECO:0007669"/>
    <property type="project" value="InterPro"/>
</dbReference>
<dbReference type="Gene3D" id="3.20.180.20">
    <property type="entry name" value="Dynein heavy chain, N-terminal domain 2"/>
    <property type="match status" value="1"/>
</dbReference>
<dbReference type="InterPro" id="IPR041466">
    <property type="entry name" value="Dynein_AAA5_ext"/>
</dbReference>
<organism evidence="22 23">
    <name type="scientific">Perkinsus olseni</name>
    <name type="common">Perkinsus atlanticus</name>
    <dbReference type="NCBI Taxonomy" id="32597"/>
    <lineage>
        <taxon>Eukaryota</taxon>
        <taxon>Sar</taxon>
        <taxon>Alveolata</taxon>
        <taxon>Perkinsozoa</taxon>
        <taxon>Perkinsea</taxon>
        <taxon>Perkinsida</taxon>
        <taxon>Perkinsidae</taxon>
        <taxon>Perkinsus</taxon>
    </lineage>
</organism>
<dbReference type="InterPro" id="IPR027417">
    <property type="entry name" value="P-loop_NTPase"/>
</dbReference>
<dbReference type="Gene3D" id="3.40.50.300">
    <property type="entry name" value="P-loop containing nucleotide triphosphate hydrolases"/>
    <property type="match status" value="3"/>
</dbReference>
<dbReference type="SMART" id="SM00758">
    <property type="entry name" value="PA14"/>
    <property type="match status" value="2"/>
</dbReference>
<feature type="region of interest" description="Disordered" evidence="19">
    <location>
        <begin position="1733"/>
        <end position="1754"/>
    </location>
</feature>
<dbReference type="EMBL" id="JABANN010000038">
    <property type="protein sequence ID" value="KAF4674000.1"/>
    <property type="molecule type" value="Genomic_DNA"/>
</dbReference>
<evidence type="ECO:0000256" key="12">
    <source>
        <dbReference type="ARBA" id="ARBA00023069"/>
    </source>
</evidence>
<dbReference type="FunFam" id="1.20.920.20:FF:000006">
    <property type="entry name" value="Dynein, axonemal, heavy chain 6"/>
    <property type="match status" value="1"/>
</dbReference>
<comment type="subcellular location">
    <subcellularLocation>
        <location evidence="1">Cell projection</location>
        <location evidence="1">Cilium</location>
        <location evidence="1">Flagellum</location>
    </subcellularLocation>
    <subcellularLocation>
        <location evidence="2">Cytoplasm</location>
        <location evidence="2">Cytoskeleton</location>
        <location evidence="2">Cilium axoneme</location>
    </subcellularLocation>
</comment>
<dbReference type="InterPro" id="IPR002048">
    <property type="entry name" value="EF_hand_dom"/>
</dbReference>
<dbReference type="FunFam" id="3.10.490.20:FF:000009">
    <property type="entry name" value="Dynein heavy chain 4"/>
    <property type="match status" value="1"/>
</dbReference>
<dbReference type="FunFam" id="1.10.8.1220:FF:000001">
    <property type="entry name" value="Dynein axonemal heavy chain 5"/>
    <property type="match status" value="1"/>
</dbReference>
<evidence type="ECO:0000256" key="4">
    <source>
        <dbReference type="ARBA" id="ARBA00022574"/>
    </source>
</evidence>
<keyword evidence="10" id="KW-0243">Dynein</keyword>
<dbReference type="FunFam" id="1.20.1270.280:FF:000001">
    <property type="entry name" value="dynein heavy chain 7, axonemal"/>
    <property type="match status" value="1"/>
</dbReference>
<keyword evidence="3" id="KW-0963">Cytoplasm</keyword>
<dbReference type="Pfam" id="PF12775">
    <property type="entry name" value="AAA_7"/>
    <property type="match status" value="1"/>
</dbReference>
<evidence type="ECO:0000256" key="3">
    <source>
        <dbReference type="ARBA" id="ARBA00022490"/>
    </source>
</evidence>
<dbReference type="Gene3D" id="1.10.8.1220">
    <property type="match status" value="1"/>
</dbReference>
<dbReference type="InterPro" id="IPR011658">
    <property type="entry name" value="PA14_dom"/>
</dbReference>
<evidence type="ECO:0000256" key="13">
    <source>
        <dbReference type="ARBA" id="ARBA00023175"/>
    </source>
</evidence>
<dbReference type="Gene3D" id="2.30.30.140">
    <property type="match status" value="1"/>
</dbReference>
<evidence type="ECO:0000256" key="9">
    <source>
        <dbReference type="ARBA" id="ARBA00022846"/>
    </source>
</evidence>
<feature type="repeat" description="WD" evidence="16">
    <location>
        <begin position="1703"/>
        <end position="1721"/>
    </location>
</feature>
<dbReference type="FunFam" id="3.40.50.300:FF:002141">
    <property type="entry name" value="Dynein heavy chain"/>
    <property type="match status" value="1"/>
</dbReference>
<dbReference type="InterPro" id="IPR000225">
    <property type="entry name" value="Armadillo"/>
</dbReference>
<proteinExistence type="predicted"/>
<dbReference type="Gene3D" id="1.20.920.20">
    <property type="match status" value="1"/>
</dbReference>
<feature type="domain" description="PA14" evidence="21">
    <location>
        <begin position="1220"/>
        <end position="1366"/>
    </location>
</feature>
<dbReference type="InterPro" id="IPR054354">
    <property type="entry name" value="DYNC2H1-like_lid"/>
</dbReference>
<dbReference type="Gene3D" id="1.20.140.100">
    <property type="entry name" value="Dynein heavy chain, N-terminal domain 2"/>
    <property type="match status" value="1"/>
</dbReference>
<protein>
    <submittedName>
        <fullName evidence="22">Uncharacterized protein</fullName>
    </submittedName>
</protein>
<keyword evidence="13" id="KW-0505">Motor protein</keyword>
<evidence type="ECO:0000313" key="23">
    <source>
        <dbReference type="Proteomes" id="UP000572268"/>
    </source>
</evidence>
<gene>
    <name evidence="22" type="ORF">FOL46_006036</name>
</gene>
<dbReference type="Gene3D" id="6.10.140.1060">
    <property type="match status" value="1"/>
</dbReference>
<dbReference type="GO" id="GO:0030286">
    <property type="term" value="C:dynein complex"/>
    <property type="evidence" value="ECO:0007669"/>
    <property type="project" value="UniProtKB-KW"/>
</dbReference>
<keyword evidence="9" id="KW-0282">Flagellum</keyword>
<dbReference type="SUPFAM" id="SSF56988">
    <property type="entry name" value="Anthrax protective antigen"/>
    <property type="match status" value="2"/>
</dbReference>
<feature type="coiled-coil region" evidence="18">
    <location>
        <begin position="3788"/>
        <end position="3850"/>
    </location>
</feature>
<dbReference type="FunFam" id="3.20.180.20:FF:000003">
    <property type="entry name" value="Dynein heavy chain 12, axonemal"/>
    <property type="match status" value="1"/>
</dbReference>
<dbReference type="SUPFAM" id="SSF47473">
    <property type="entry name" value="EF-hand"/>
    <property type="match status" value="1"/>
</dbReference>
<dbReference type="PROSITE" id="PS50294">
    <property type="entry name" value="WD_REPEATS_REGION"/>
    <property type="match status" value="2"/>
</dbReference>
<evidence type="ECO:0000256" key="11">
    <source>
        <dbReference type="ARBA" id="ARBA00023054"/>
    </source>
</evidence>
<dbReference type="Pfam" id="PF12777">
    <property type="entry name" value="MT"/>
    <property type="match status" value="1"/>
</dbReference>
<feature type="coiled-coil region" evidence="18">
    <location>
        <begin position="4088"/>
        <end position="4115"/>
    </location>
</feature>
<keyword evidence="7" id="KW-0547">Nucleotide-binding</keyword>
<dbReference type="InterPro" id="IPR026983">
    <property type="entry name" value="DHC"/>
</dbReference>
<dbReference type="InterPro" id="IPR043160">
    <property type="entry name" value="Dynein_C_barrel"/>
</dbReference>
<dbReference type="FunFam" id="1.20.140.100:FF:000004">
    <property type="entry name" value="Dynein axonemal heavy chain 6"/>
    <property type="match status" value="1"/>
</dbReference>
<feature type="compositionally biased region" description="Acidic residues" evidence="19">
    <location>
        <begin position="1738"/>
        <end position="1750"/>
    </location>
</feature>
<dbReference type="Gene3D" id="1.20.58.1120">
    <property type="match status" value="1"/>
</dbReference>
<dbReference type="PANTHER" id="PTHR22878:SF70">
    <property type="entry name" value="DYNEIN HEAVY CHAIN 2, AXONEMAL"/>
    <property type="match status" value="1"/>
</dbReference>
<dbReference type="InterPro" id="IPR015943">
    <property type="entry name" value="WD40/YVTN_repeat-like_dom_sf"/>
</dbReference>
<dbReference type="Gene3D" id="1.25.10.10">
    <property type="entry name" value="Leucine-rich Repeat Variant"/>
    <property type="match status" value="1"/>
</dbReference>
<dbReference type="PROSITE" id="PS50176">
    <property type="entry name" value="ARM_REPEAT"/>
    <property type="match status" value="1"/>
</dbReference>
<dbReference type="PROSITE" id="PS50222">
    <property type="entry name" value="EF_HAND_2"/>
    <property type="match status" value="1"/>
</dbReference>
<feature type="compositionally biased region" description="Basic and acidic residues" evidence="19">
    <location>
        <begin position="784"/>
        <end position="801"/>
    </location>
</feature>
<dbReference type="InterPro" id="IPR016024">
    <property type="entry name" value="ARM-type_fold"/>
</dbReference>
<evidence type="ECO:0000259" key="20">
    <source>
        <dbReference type="PROSITE" id="PS50222"/>
    </source>
</evidence>
<dbReference type="Gene3D" id="3.10.490.20">
    <property type="match status" value="1"/>
</dbReference>
<dbReference type="FunFam" id="3.40.50.300:FF:000362">
    <property type="entry name" value="Dynein, axonemal, heavy chain 6"/>
    <property type="match status" value="1"/>
</dbReference>
<dbReference type="Gene3D" id="2.130.10.10">
    <property type="entry name" value="YVTN repeat-like/Quinoprotein amine dehydrogenase"/>
    <property type="match status" value="2"/>
</dbReference>
<evidence type="ECO:0000259" key="21">
    <source>
        <dbReference type="PROSITE" id="PS51820"/>
    </source>
</evidence>
<evidence type="ECO:0000256" key="8">
    <source>
        <dbReference type="ARBA" id="ARBA00022840"/>
    </source>
</evidence>
<dbReference type="GO" id="GO:0031514">
    <property type="term" value="C:motile cilium"/>
    <property type="evidence" value="ECO:0007669"/>
    <property type="project" value="UniProtKB-SubCell"/>
</dbReference>
<dbReference type="Gene3D" id="1.20.1270.280">
    <property type="match status" value="1"/>
</dbReference>
<dbReference type="SUPFAM" id="SSF52540">
    <property type="entry name" value="P-loop containing nucleoside triphosphate hydrolases"/>
    <property type="match status" value="2"/>
</dbReference>
<evidence type="ECO:0000256" key="10">
    <source>
        <dbReference type="ARBA" id="ARBA00023017"/>
    </source>
</evidence>
<dbReference type="InterPro" id="IPR001680">
    <property type="entry name" value="WD40_rpt"/>
</dbReference>
<dbReference type="GO" id="GO:0005874">
    <property type="term" value="C:microtubule"/>
    <property type="evidence" value="ECO:0007669"/>
    <property type="project" value="UniProtKB-KW"/>
</dbReference>
<dbReference type="InterPro" id="IPR042222">
    <property type="entry name" value="Dynein_2_N"/>
</dbReference>
<keyword evidence="15" id="KW-0966">Cell projection</keyword>
<evidence type="ECO:0000256" key="18">
    <source>
        <dbReference type="SAM" id="Coils"/>
    </source>
</evidence>
<dbReference type="Gene3D" id="1.10.8.720">
    <property type="entry name" value="Region D6 of dynein motor"/>
    <property type="match status" value="1"/>
</dbReference>
<dbReference type="InterPro" id="IPR036322">
    <property type="entry name" value="WD40_repeat_dom_sf"/>
</dbReference>
<dbReference type="Pfam" id="PF12774">
    <property type="entry name" value="AAA_6"/>
    <property type="match status" value="1"/>
</dbReference>
<dbReference type="FunFam" id="1.10.8.720:FF:000001">
    <property type="entry name" value="dynein heavy chain 7, axonemal"/>
    <property type="match status" value="1"/>
</dbReference>
<dbReference type="Pfam" id="PF18199">
    <property type="entry name" value="Dynein_C"/>
    <property type="match status" value="1"/>
</dbReference>
<evidence type="ECO:0000256" key="14">
    <source>
        <dbReference type="ARBA" id="ARBA00023212"/>
    </source>
</evidence>
<feature type="repeat" description="WD" evidence="16">
    <location>
        <begin position="1554"/>
        <end position="1594"/>
    </location>
</feature>
<dbReference type="GO" id="GO:0051959">
    <property type="term" value="F:dynein light intermediate chain binding"/>
    <property type="evidence" value="ECO:0007669"/>
    <property type="project" value="InterPro"/>
</dbReference>
<name>A0A7J6MRZ5_PEROL</name>
<dbReference type="PROSITE" id="PS00678">
    <property type="entry name" value="WD_REPEATS_1"/>
    <property type="match status" value="3"/>
</dbReference>
<dbReference type="SUPFAM" id="SSF50978">
    <property type="entry name" value="WD40 repeat-like"/>
    <property type="match status" value="1"/>
</dbReference>
<dbReference type="Pfam" id="PF22597">
    <property type="entry name" value="DYN_lid"/>
    <property type="match status" value="1"/>
</dbReference>
<dbReference type="InterPro" id="IPR011989">
    <property type="entry name" value="ARM-like"/>
</dbReference>
<dbReference type="InterPro" id="IPR042228">
    <property type="entry name" value="Dynein_linker_3"/>
</dbReference>
<dbReference type="InterPro" id="IPR011992">
    <property type="entry name" value="EF-hand-dom_pair"/>
</dbReference>
<dbReference type="SMART" id="SM00185">
    <property type="entry name" value="ARM"/>
    <property type="match status" value="2"/>
</dbReference>
<keyword evidence="11 18" id="KW-0175">Coiled coil</keyword>
<feature type="region of interest" description="Disordered" evidence="19">
    <location>
        <begin position="783"/>
        <end position="810"/>
    </location>
</feature>
<dbReference type="Gene3D" id="1.10.472.130">
    <property type="match status" value="1"/>
</dbReference>
<dbReference type="Pfam" id="PF07691">
    <property type="entry name" value="PA14"/>
    <property type="match status" value="1"/>
</dbReference>
<dbReference type="SMART" id="SM00320">
    <property type="entry name" value="WD40"/>
    <property type="match status" value="7"/>
</dbReference>
<accession>A0A7J6MRZ5</accession>
<feature type="domain" description="EF-hand" evidence="20">
    <location>
        <begin position="633"/>
        <end position="668"/>
    </location>
</feature>
<dbReference type="Pfam" id="PF00400">
    <property type="entry name" value="WD40"/>
    <property type="match status" value="3"/>
</dbReference>
<evidence type="ECO:0000256" key="16">
    <source>
        <dbReference type="PROSITE-ProRule" id="PRU00221"/>
    </source>
</evidence>
<dbReference type="PANTHER" id="PTHR22878">
    <property type="entry name" value="DYNEIN HEAVY CHAIN 6, AXONEMAL-LIKE-RELATED"/>
    <property type="match status" value="1"/>
</dbReference>
<dbReference type="InterPro" id="IPR041658">
    <property type="entry name" value="AAA_lid_11"/>
</dbReference>
<comment type="caution">
    <text evidence="22">The sequence shown here is derived from an EMBL/GenBank/DDBJ whole genome shotgun (WGS) entry which is preliminary data.</text>
</comment>
<dbReference type="InterPro" id="IPR024317">
    <property type="entry name" value="Dynein_heavy_chain_D4_dom"/>
</dbReference>
<feature type="repeat" description="WD" evidence="16">
    <location>
        <begin position="1637"/>
        <end position="1678"/>
    </location>
</feature>
<dbReference type="InterPro" id="IPR041228">
    <property type="entry name" value="Dynein_C"/>
</dbReference>
<evidence type="ECO:0000256" key="6">
    <source>
        <dbReference type="ARBA" id="ARBA00022737"/>
    </source>
</evidence>
<evidence type="ECO:0000256" key="17">
    <source>
        <dbReference type="PROSITE-ProRule" id="PRU00259"/>
    </source>
</evidence>
<feature type="repeat" description="WD" evidence="16">
    <location>
        <begin position="1848"/>
        <end position="1889"/>
    </location>
</feature>
<dbReference type="InterPro" id="IPR035706">
    <property type="entry name" value="AAA_9"/>
</dbReference>
<evidence type="ECO:0000313" key="22">
    <source>
        <dbReference type="EMBL" id="KAF4674000.1"/>
    </source>
</evidence>
<keyword evidence="12" id="KW-0969">Cilium</keyword>
<dbReference type="InterPro" id="IPR004273">
    <property type="entry name" value="Dynein_heavy_D6_P-loop"/>
</dbReference>
<dbReference type="CDD" id="cd00200">
    <property type="entry name" value="WD40"/>
    <property type="match status" value="1"/>
</dbReference>
<dbReference type="InterPro" id="IPR035699">
    <property type="entry name" value="AAA_6"/>
</dbReference>
<dbReference type="InterPro" id="IPR037524">
    <property type="entry name" value="PA14/GLEYA"/>
</dbReference>
<dbReference type="InterPro" id="IPR013602">
    <property type="entry name" value="Dynein_heavy_linker"/>
</dbReference>
<dbReference type="Pfam" id="PF17852">
    <property type="entry name" value="Dynein_AAA_lid"/>
    <property type="match status" value="1"/>
</dbReference>
<dbReference type="PROSITE" id="PS50082">
    <property type="entry name" value="WD_REPEATS_2"/>
    <property type="match status" value="4"/>
</dbReference>
<dbReference type="FunFam" id="1.20.920.30:FF:000005">
    <property type="entry name" value="Dynein, axonemal, heavy chain 2"/>
    <property type="match status" value="1"/>
</dbReference>
<dbReference type="Gene3D" id="1.20.920.30">
    <property type="match status" value="1"/>
</dbReference>
<dbReference type="InterPro" id="IPR043157">
    <property type="entry name" value="Dynein_AAA1S"/>
</dbReference>
<dbReference type="Pfam" id="PF08393">
    <property type="entry name" value="DHC_N2"/>
    <property type="match status" value="1"/>
</dbReference>
<feature type="repeat" description="ARM" evidence="17">
    <location>
        <begin position="1007"/>
        <end position="1051"/>
    </location>
</feature>
<dbReference type="GO" id="GO:0008569">
    <property type="term" value="F:minus-end-directed microtubule motor activity"/>
    <property type="evidence" value="ECO:0007669"/>
    <property type="project" value="InterPro"/>
</dbReference>
<keyword evidence="5" id="KW-0493">Microtubule</keyword>
<dbReference type="Pfam" id="PF18198">
    <property type="entry name" value="AAA_lid_11"/>
    <property type="match status" value="1"/>
</dbReference>
<dbReference type="GO" id="GO:0007018">
    <property type="term" value="P:microtubule-based movement"/>
    <property type="evidence" value="ECO:0007669"/>
    <property type="project" value="InterPro"/>
</dbReference>
<keyword evidence="6" id="KW-0677">Repeat</keyword>
<evidence type="ECO:0000256" key="15">
    <source>
        <dbReference type="ARBA" id="ARBA00023273"/>
    </source>
</evidence>
<dbReference type="InterPro" id="IPR042219">
    <property type="entry name" value="AAA_lid_11_sf"/>
</dbReference>
<dbReference type="Gene3D" id="3.90.182.10">
    <property type="entry name" value="Toxin - Anthrax Protective Antigen,domain 1"/>
    <property type="match status" value="1"/>
</dbReference>
<dbReference type="Pfam" id="PF12780">
    <property type="entry name" value="AAA_8"/>
    <property type="match status" value="1"/>
</dbReference>
<dbReference type="InterPro" id="IPR019775">
    <property type="entry name" value="WD40_repeat_CS"/>
</dbReference>
<dbReference type="Proteomes" id="UP000572268">
    <property type="component" value="Unassembled WGS sequence"/>
</dbReference>
<reference evidence="22 23" key="1">
    <citation type="submission" date="2020-04" db="EMBL/GenBank/DDBJ databases">
        <title>Perkinsus olseni comparative genomics.</title>
        <authorList>
            <person name="Bogema D.R."/>
        </authorList>
    </citation>
    <scope>NUCLEOTIDE SEQUENCE [LARGE SCALE GENOMIC DNA]</scope>
    <source>
        <strain evidence="22">ATCC PRA-31</strain>
    </source>
</reference>
<keyword evidence="14" id="KW-0206">Cytoskeleton</keyword>
<sequence length="4950" mass="555274">MMEFGPYGEPEPCAYNLQGYSIVSSAMELGIKAETTVCVLSLAANPTKVFLVEASPGGYDIGFGPCGNEGWMFWWHVDLKMLSRELCGPLTQRIFRDLYDRNVYGYANFLKPELLATNPITDTARISHAYFCKTARALTKHPRGGRGGVANRPMLTEFVVMEEHSRADVPDGLPSLFCIVEVQDQPGKAFAFQKTPTHYEWDRVECNGEARAFTNIQLATLLPDEVNTREVRNCGEAADRLFGGLYSADVRGFREFSMSDDLIIVHDTECLEAAHNVKTIYRSMLTILGFTVQEPKSDNNSYAIKAQNVAFLICGPETFKNKIVCDALEQAITGKKNIVLLQWIATCPTLTEAFDGAPEAHRETLTGKKNVVYVSDLLDQCNDLLLTCLKLSDQEKVDQIREAKSRKVMDDILRFGAKVSKARMRSSVRKRYDFCITCAKHIVSEKAPSTAEYLHKQLKILAPALSVALNNGVSSGYNSMSENAKVSNVRESFNLVILVTSNCFTDEQLCEEVRVALEQEVHITLLHVVTDAIEGVEAELLRYEDLVHRDCLQRVPTYSYMQEHSAAAVRRLLLPGVVKMDDNKSPRSRAAGVPSFRLQYKNSKAMDLPIDGRMEIYKVAKADSKRNVRVPSDIDTNIKSLFELYDTESKGVVDWNQFVKVDRVITETLGGQYSEMISRRIFSLMLYPGMSLDSEISFTTFHNYHAYVSKKMGILEGDRDVGIHYKYLVDKAKHMMKGKRFQKAYDLFICHDRSKEGTSMALDLLKSIRDHTPNVRTMLCRNALAEKEKDTKKEDNKKEAAPQEDPMTVPSKSAESLNVVVILRPGVFENPQVQKDLKEASEAGSNVVILSDVTSTADMLAEIMKAPESIRPALSRPNCAGYWKHCDAACSVDLLVLLSFPDWRPQAARSTIMAVQSVDPLVRYLFHHCDEDEEAATAFQCLANCTSPSTLNGGRARSAFAREGGIEILAERLQQFMSVPTVAENACRAVANLAQDVDLCRKLTEAGVVKMVVEVMNNHTDSALLQGEASRAVSNLAQDDLAKQRINEMSGFQVVLQSRKKFEYDQAFWNGRFAMKRLGAEDVVMVNYQGKGRWCSGKVEESYANGTYDIVYSHGGMDKKVPAHWVRPKDENDAVMEFCGVWEWKPTGKVTEDELVLKADQMCSLRSGAVGMWNIAQPKEGRTRTAIKLNLGKNMIDMERISLTTLASTATGERALLKKDFPECVFTEYFGFGEMSVGDRVPSLMGLRPDHACVEQEICKGPDSWGHLPEKLRQNVAVRWSAFLVIAKMGEYTFTLDSGGPSLMYVNDKLVVDNKSESPSGATQLMPGNHRVTVQFFSASEGPQGYLNLLYSGPDTGDEQMKVPAAVLQHSVEQSEVVRKPGLLGEYFSEDLGGRIPEAKSPDVVRVEKQLDFEPTTGVAWENLPERFSKPFAARFTTYLNLKCGGKKRAKYALSVESNKCAKVYLDGKLAIEEDALYESELTAGYHKLQVEYFCGATDAPRSLVLNFAGPETIPAGTDEDSEVAKNPPMVRLPAEVCSYYLRPTVALPRGDPLHGHSKSVPFVGCSDEVTMISAGTDGNICIWDLPTSSLRSTVSTGQPIGCARLSASGKTLAVSLEDGSIAQWDVVSGASYGEPMHGHTGEVNSLTYCGGDKKILSVATDLSLRIWDVESGEELAMLAANPYDRLDDPIEQLWVDCSAAYDDSIVVSGGKDGFIRFWDIVKLDAVRGPEKVLPIPEEPEDGWGEEGPPEPERLPGDPMLFEGHPNKSITCIALCPVEGSKLMATASTDATIKIWTLVDNSLHIEPIQCLSGFVSWSPNGATIVSANEDVLVQLFSAVSGKPRSEPMPGHIASTRFAAWAPQGQCLATCSDDSTIRLWHFTVNRNIAEIALLEGEEGAFQDDMKKWQKILDHIRHECHDYTKGASEYEVNVEYLRKAFDQGVDQVKSFRTRASLLGLTPTDYWDLDGMIDDYASYYNCTECFTAYYTVTAVYYTAPLGGTLGGPIQLWNTVISFQKSQIQWQQDPMKSINAEEVEQLLDSWFKECYKMIKGFDSENTRMAQKVAKDLKSGIDDFRVKFPFLRAFCVEAILPRHWDELFEKMSIEPFADYDDIRMHQMLEKGVLDFAENFEEISAAAQKEHSLKKAMAAMKKDWGPLEFMTTLYKETGCPILKGIDEIQAVLDDHIVKTQAIRSSPFCRPFEQEVLQWEVTLLYLQDFVDECLAVQRTWMQLEPIFLSDDIKRQLPEESSGFATIDVTFRERMKQVEGSPGCLGVAAAGGIVEDFKDANEKLEKIQKGLKDYLETKRLYFPRFFFLNDADLLSILAETKDPTLVQPHMAKAFEGIASVRFNETATIINAMISAEGEVVDFTNIVDVDSPENRGNVEKWLVEVEKTMIDSLTDVVSRSNKDYACKPRTSWCIDYPGQVVLATDCIYWTKEVTEALNAKRVADYEKKLNQQLLDIVQLVRGDLSKLARVTLGAMVTIDVHARDVVSDLMKNNVESADEFDWLSQLRYYWKEPNSFRRVNWGSWRASEIILAIEDAPATMRFNEIYEVVPYSSSSESLVYEDARRIGVKATQALKLSSEQLSAQDHYDFGMRGLKSLLVAAGALKMKYGDQYPEDVISLRAFTDVNLPKFTSADIPLFKGIIGDLFPGVHLPPSDYGPLIAQVRMGKMAGASSHFSLFLLVPLQLLVEACAVAKKLQPTGEFTNKVIQLWETVMVRHGLMTVGLPPCGKTMVKDVLADTLAAVADGGDMFMPIPDYIRKDHRDFIWNLFENNFEVCLECTHRVRTPVAVIDNWLADSACRLMECLFEDSEEKYCRPTTADEDENSQTFADREQLIYALFYFSMLWTCGACTDQDGRLFVESVIRAMFENKKDFIKKQEFVAEWAPTELASGQPPTQLPSKGLLHDYFIDSADSGRWKPWTEKIASFDIPKDAQFHSIIVPTSDTVRNQFLIRTLIEKGKHVLMSGVTGTGKTVSIAGMLLNGFDKEKYATISFAFSAQTTANQTQDIIDGKLDKRRKGVFGPPINKKMLVFVDDVNMPAKETYGAQPPIEILRQGLTMSGWYDRKTWEFRQFVDMQYLAAMGPPGGGKNDITDRYSRQFNLIFVTPFDDESLARIFTTMVQKFLGVMPREVAGNAATVVAATIEVYNTMSAEMLPTPAKSHYTFNLRDLSKVFQGICQCTRESLPKVDDLAKCWMHECQRVFEDRLVNKPDRNWFFFLIKRLLDRHFKKQYDQVVKQEPIVFASFVDPKSTSYMEVQDHQKLQEKMNTCLEDFNAVSKIRMDLVLFTAFIQHICRVVRVLKLPLGNALCVGVGGSGRKSTATLAAFVADFTLFQVQISKSYGMTEWRDDMRKLLMSAGCDDKNMVFLFPDTQIANENFLEDVSSMLNTGEVPNLYANEDRMDILEKCSKMASADGKTGPNEVFAWYVENCRKNLHIVLAMSPIGDKFRKRLRMFPSLVNCCTIDWFMEWPPDALTAVAMQFLKTQEMPENVLNGVVKIMVDMQTSVSTLTERFLSELRRHYYVTPTSYLELINSFIQMLKQQRHVVSQAKWRYDVGLEKLADTASQVATMQKELEDLQPNLEKAAKETSEMMILVEKQQGEAAEKQKLVDAEAAAANEQASAAEEIAADCQKDLAAAMPALDAAVDALSKLSKGDITEVKAMKTPPGGVVLVAQALCYFFGVKPNKVPAPDGKGKVDDFWEPAKKELLGDPRLLDRLINFDKDNISEDAMKKVKPLYDDPNFEPEVIKKASIAAMGICKWARAMVVYDKVAKEVGPKRAALAEAEGKAAAAKAKLAEKEAELAEVIALVDKLVSDLNNAKEYMEELQKQRDDCAAKLIRAEKLITGLGGEKSRWTAASNRLGTDYNNLSGDILIASGIIAYLGVFTASYRSDVMDKWLGKLQELKIPASAQFNLQTCIGDAVLRLSKNYARELENAIQFGNPVLIENIAETLDPMLDPLLQKATFKQGNLEMIRLGDSTIEWSKDFRLYFTTKLPNPHYAPEICVSVTILNFMATVDGLQDQMLGIVVAKEEPDIEAKRVSLVVESAQSKAQLKEIEDRILALLSSATGNILDDEELIETLSNSKIASQKIEEQVQQQERTAAQIQETRQSYRPLALRSASLFFVVSDLCIVDPMYQYSLDWFIMIFIMSIDQAEKANSPPERMANLASSTIRLLYVMVCRSLFEAHRLLYSMQLAFKMQEVDKELNFKQMRLFLTGGGGGGAPSEGKPADTPWLTDISWGRVLELSKLGETFQDFHEVFKSQIEGWKGIFDSDNPRDMEWPNSFDKKCTPLEKALVLLAIRADALVPAIQEIVEKKLGNFFLEPPPFDLEACYNDSKSSIPLVFVLSSGSDPMADIIKLAEGKDMLANISAISLGQGQGPKAMAALEEGTKHGKWVLLQNCHLAVSWMPVLEKVVEDFREDEINPEFRLWLTAMPSPAFPISVLQNGIKMTLEPPKGLKNSLVRAYMGMEEEWFESCSKPHAFKKLLFGLCFFHAVILERRQFGPLGWNIPYQFSEPDRDISRQQLKNFLDEFEGIPWKALSYMVAEANYGGRVTDAQDRRAIVHILTDYYTERILKDDYKFSVSGIYFAPEEGTLSSYMEYIRGLPINQTPEVFWLHNNANLTAAINEGMEILKTAVMLMPKTGGGDAEEGEKEQSPEEIYGEKAAEIVATLPKNFDVEAVQRAYPVRYDQCLNTVLVQELLKCNKLLTRLRDTLVNLQKAVKGQVVFSPDLEEVAEGLLSNKVPSVWAKVSYPSLKPLGSYVADFLQRLQFFEDWIKMDAPTVFWFSGFFFQQAFLTGVLQNFARKDKIAIDRCIWNMEVLKADITAPEEPERGCIIRGLFMDGARWDDDTMVIADSFPKVLFSEVPYIWLKPVEMDKDETNYGRIYTCPVYKTSERRGTLSTSGHSTNHVMMIFLPIAPEHDETFWVKRGVAMLTQIDD</sequence>
<evidence type="ECO:0000256" key="5">
    <source>
        <dbReference type="ARBA" id="ARBA00022701"/>
    </source>
</evidence>
<evidence type="ECO:0000256" key="7">
    <source>
        <dbReference type="ARBA" id="ARBA00022741"/>
    </source>
</evidence>
<dbReference type="InterPro" id="IPR024743">
    <property type="entry name" value="Dynein_HC_stalk"/>
</dbReference>
<dbReference type="SUPFAM" id="SSF48371">
    <property type="entry name" value="ARM repeat"/>
    <property type="match status" value="1"/>
</dbReference>
<dbReference type="Pfam" id="PF03028">
    <property type="entry name" value="Dynein_heavy"/>
    <property type="match status" value="1"/>
</dbReference>
<dbReference type="GO" id="GO:0005524">
    <property type="term" value="F:ATP binding"/>
    <property type="evidence" value="ECO:0007669"/>
    <property type="project" value="UniProtKB-KW"/>
</dbReference>
<evidence type="ECO:0000256" key="2">
    <source>
        <dbReference type="ARBA" id="ARBA00004430"/>
    </source>
</evidence>
<dbReference type="Pfam" id="PF12781">
    <property type="entry name" value="AAA_9"/>
    <property type="match status" value="1"/>
</dbReference>
<keyword evidence="8" id="KW-0067">ATP-binding</keyword>
<evidence type="ECO:0000256" key="1">
    <source>
        <dbReference type="ARBA" id="ARBA00004230"/>
    </source>
</evidence>
<dbReference type="GO" id="GO:0045505">
    <property type="term" value="F:dynein intermediate chain binding"/>
    <property type="evidence" value="ECO:0007669"/>
    <property type="project" value="InterPro"/>
</dbReference>
<dbReference type="PROSITE" id="PS51820">
    <property type="entry name" value="PA14"/>
    <property type="match status" value="1"/>
</dbReference>
<keyword evidence="4 16" id="KW-0853">WD repeat</keyword>
<dbReference type="Gene3D" id="1.10.8.710">
    <property type="match status" value="1"/>
</dbReference>